<name>A0A328AYI2_9CAUL</name>
<protein>
    <submittedName>
        <fullName evidence="3">Restriction endonuclease</fullName>
    </submittedName>
</protein>
<keyword evidence="1" id="KW-0732">Signal</keyword>
<keyword evidence="3" id="KW-0378">Hydrolase</keyword>
<dbReference type="GO" id="GO:0004519">
    <property type="term" value="F:endonuclease activity"/>
    <property type="evidence" value="ECO:0007669"/>
    <property type="project" value="UniProtKB-KW"/>
</dbReference>
<feature type="domain" description="Solute-binding protein family 3/N-terminal" evidence="2">
    <location>
        <begin position="17"/>
        <end position="236"/>
    </location>
</feature>
<dbReference type="SMART" id="SM00062">
    <property type="entry name" value="PBPb"/>
    <property type="match status" value="1"/>
</dbReference>
<evidence type="ECO:0000256" key="1">
    <source>
        <dbReference type="ARBA" id="ARBA00022729"/>
    </source>
</evidence>
<proteinExistence type="predicted"/>
<reference evidence="4" key="1">
    <citation type="submission" date="2018-05" db="EMBL/GenBank/DDBJ databases">
        <authorList>
            <person name="Li X."/>
        </authorList>
    </citation>
    <scope>NUCLEOTIDE SEQUENCE [LARGE SCALE GENOMIC DNA]</scope>
    <source>
        <strain evidence="4">HKS-05</strain>
    </source>
</reference>
<dbReference type="PANTHER" id="PTHR35936:SF17">
    <property type="entry name" value="ARGININE-BINDING EXTRACELLULAR PROTEIN ARTP"/>
    <property type="match status" value="1"/>
</dbReference>
<dbReference type="EMBL" id="QFYP01000001">
    <property type="protein sequence ID" value="RAK60182.1"/>
    <property type="molecule type" value="Genomic_DNA"/>
</dbReference>
<dbReference type="OrthoDB" id="6955767at2"/>
<evidence type="ECO:0000259" key="2">
    <source>
        <dbReference type="SMART" id="SM00062"/>
    </source>
</evidence>
<dbReference type="PANTHER" id="PTHR35936">
    <property type="entry name" value="MEMBRANE-BOUND LYTIC MUREIN TRANSGLYCOSYLASE F"/>
    <property type="match status" value="1"/>
</dbReference>
<keyword evidence="3" id="KW-0540">Nuclease</keyword>
<dbReference type="Proteomes" id="UP000249842">
    <property type="component" value="Unassembled WGS sequence"/>
</dbReference>
<accession>A0A328AYI2</accession>
<keyword evidence="4" id="KW-1185">Reference proteome</keyword>
<evidence type="ECO:0000313" key="3">
    <source>
        <dbReference type="EMBL" id="RAK60182.1"/>
    </source>
</evidence>
<dbReference type="Pfam" id="PF00497">
    <property type="entry name" value="SBP_bac_3"/>
    <property type="match status" value="1"/>
</dbReference>
<dbReference type="RefSeq" id="WP_111457475.1">
    <property type="nucleotide sequence ID" value="NZ_QFYP01000001.1"/>
</dbReference>
<keyword evidence="3" id="KW-0255">Endonuclease</keyword>
<comment type="caution">
    <text evidence="3">The sequence shown here is derived from an EMBL/GenBank/DDBJ whole genome shotgun (WGS) entry which is preliminary data.</text>
</comment>
<evidence type="ECO:0000313" key="4">
    <source>
        <dbReference type="Proteomes" id="UP000249842"/>
    </source>
</evidence>
<gene>
    <name evidence="3" type="ORF">DJ021_10400</name>
</gene>
<dbReference type="SUPFAM" id="SSF53850">
    <property type="entry name" value="Periplasmic binding protein-like II"/>
    <property type="match status" value="1"/>
</dbReference>
<organism evidence="3 4">
    <name type="scientific">Phenylobacterium hankyongense</name>
    <dbReference type="NCBI Taxonomy" id="1813876"/>
    <lineage>
        <taxon>Bacteria</taxon>
        <taxon>Pseudomonadati</taxon>
        <taxon>Pseudomonadota</taxon>
        <taxon>Alphaproteobacteria</taxon>
        <taxon>Caulobacterales</taxon>
        <taxon>Caulobacteraceae</taxon>
        <taxon>Phenylobacterium</taxon>
    </lineage>
</organism>
<dbReference type="InterPro" id="IPR001638">
    <property type="entry name" value="Solute-binding_3/MltF_N"/>
</dbReference>
<sequence length="247" mass="25901">MAPSDASVAAALAPTGVLRAAINLGNVVLARSDLIEGAAGVSVDLARELGRRLGLPLELVIYRTGGEIIPGLAHDAWDVAFLAVEPERAALATFTAPYVFIDGTYLVREEAPFISVAELDAPGVRIAVAEGAAYDLALTRQLRLATLVRAPTSAAAIRQFQAHGLEAAAGIRPRLVQAAAAATGLRVLPDSFSRIEQGMALPGDRPLAARYLWDFVEAVKANGFVEDALARHAQNGVAVAPPQARRD</sequence>
<dbReference type="Gene3D" id="3.40.190.10">
    <property type="entry name" value="Periplasmic binding protein-like II"/>
    <property type="match status" value="2"/>
</dbReference>
<dbReference type="AlphaFoldDB" id="A0A328AYI2"/>